<dbReference type="Pfam" id="PF03372">
    <property type="entry name" value="Exo_endo_phos"/>
    <property type="match status" value="1"/>
</dbReference>
<keyword evidence="4" id="KW-0067">ATP-binding</keyword>
<sequence length="1020" mass="108763">MRTSEEIYHRIRWDARFDPARFVLGINVRGAAPKRVPLSAFVPGGDIPWHRILFVEADGEVVWDRSTGLDRIDVSQAGRARDPRRLRAPFFAAGTPFAWDPVTGWRPAEAVPAGRAPTAARLRVLTWNTLWDRYDSARIDTARRRPLLLEALERADADVIALQEVETELLGMLLRARWVRSGYTLGTDPVGRDIDDDSGLLLLSRLPVREAGRHVLGPHKTVTAVTVESAAGPIVVATTHLTSDHTDNGPARREAELSRLAEVLAGVDGDVILLGDFNDGGSGPTGVLGLRDAWTEVHGPGDLTPTFDPQVNPLAAISSLSGRASRLDRVLLRGHDLRATAAVVRGDSPATPDGLFVSDHYGVAVDVVIGGSEHGTAGSSGFPGTLDARPTARTAVAWIPPEELWPAIQEIRRKHDPQVDRWPPHVTVMLGFVPESDFVEAAPLLAAAAAEIAPFTARLQGVRAFPHRDSSTVWLDPAAAGPEPWAGLRHALERRFPHCRGRAEGYTPHLTLGKVRDPERLVADCAARLGGRSAHVGELVLLSRRGAEPMRPRATVALGTGEVRWLDHELDAGTTRRTWHGTDVSGARGAVREDAARAPEAVREDAARAPEDGPGAGTRAPARGGPGAGERRRAERAREVVERLRDALPEGAVHVTGSRRLGCELPGADLDLVVALPGAADLADVEGRVKAALPEATGVRRVVGARVPGLRLRIAGPDTGLDVDLTLVATADIAPAEAVSLRAGLDEASAIALSAVSDADAVLAAVGASRTGFVGLAREVKAWAKARGLDSAPFGGLPGLAWTILVARTVREAGDLPPDELLRHFFGGWAAWDWRRPIELRPDASPQGQDGPPDGGSGAAVQIMTPTAPIRLCSDQVGAGGRDLLTQELYDAWEIVEAAAETGRDPRPGLLSPPPLHRRHAAWAIVTVRARSAEELGVAVGRVRGRVRGLLTSMERAGVRDSHAWPRPFETGPGLTRFAIGLGRTPPGATELAEIADPWVAGLRGAEVERAECGEVPTLR</sequence>
<evidence type="ECO:0008006" key="11">
    <source>
        <dbReference type="Google" id="ProtNLM"/>
    </source>
</evidence>
<keyword evidence="2" id="KW-0808">Transferase</keyword>
<keyword evidence="1" id="KW-0507">mRNA processing</keyword>
<evidence type="ECO:0000256" key="1">
    <source>
        <dbReference type="ARBA" id="ARBA00022664"/>
    </source>
</evidence>
<feature type="domain" description="Poly(A) polymerase central" evidence="8">
    <location>
        <begin position="778"/>
        <end position="900"/>
    </location>
</feature>
<feature type="domain" description="MJ1316 RNA cyclic group end recognition" evidence="7">
    <location>
        <begin position="1"/>
        <end position="65"/>
    </location>
</feature>
<dbReference type="InterPro" id="IPR007012">
    <property type="entry name" value="PolA_pol_cen_dom"/>
</dbReference>
<feature type="compositionally biased region" description="Basic and acidic residues" evidence="5">
    <location>
        <begin position="629"/>
        <end position="638"/>
    </location>
</feature>
<evidence type="ECO:0000256" key="5">
    <source>
        <dbReference type="SAM" id="MobiDB-lite"/>
    </source>
</evidence>
<evidence type="ECO:0000256" key="2">
    <source>
        <dbReference type="ARBA" id="ARBA00022679"/>
    </source>
</evidence>
<feature type="region of interest" description="Disordered" evidence="5">
    <location>
        <begin position="576"/>
        <end position="638"/>
    </location>
</feature>
<dbReference type="Proteomes" id="UP001500831">
    <property type="component" value="Unassembled WGS sequence"/>
</dbReference>
<dbReference type="InterPro" id="IPR036691">
    <property type="entry name" value="Endo/exonu/phosph_ase_sf"/>
</dbReference>
<evidence type="ECO:0000259" key="7">
    <source>
        <dbReference type="Pfam" id="PF04457"/>
    </source>
</evidence>
<evidence type="ECO:0000313" key="9">
    <source>
        <dbReference type="EMBL" id="GAA2889291.1"/>
    </source>
</evidence>
<dbReference type="InterPro" id="IPR005135">
    <property type="entry name" value="Endo/exonuclease/phosphatase"/>
</dbReference>
<dbReference type="CDD" id="cd09080">
    <property type="entry name" value="TDP2"/>
    <property type="match status" value="1"/>
</dbReference>
<comment type="caution">
    <text evidence="9">The sequence shown here is derived from an EMBL/GenBank/DDBJ whole genome shotgun (WGS) entry which is preliminary data.</text>
</comment>
<dbReference type="Pfam" id="PF13563">
    <property type="entry name" value="2_5_RNA_ligase2"/>
    <property type="match status" value="1"/>
</dbReference>
<dbReference type="InterPro" id="IPR040459">
    <property type="entry name" value="MJ1316"/>
</dbReference>
<dbReference type="SUPFAM" id="SSF81631">
    <property type="entry name" value="PAP/OAS1 substrate-binding domain"/>
    <property type="match status" value="1"/>
</dbReference>
<dbReference type="Pfam" id="PF04457">
    <property type="entry name" value="MJ1316"/>
    <property type="match status" value="1"/>
</dbReference>
<dbReference type="PANTHER" id="PTHR10682">
    <property type="entry name" value="POLY A POLYMERASE"/>
    <property type="match status" value="1"/>
</dbReference>
<accession>A0ABN3W3H9</accession>
<gene>
    <name evidence="9" type="ORF">GCM10010517_53380</name>
</gene>
<proteinExistence type="predicted"/>
<dbReference type="SUPFAM" id="SSF55144">
    <property type="entry name" value="LigT-like"/>
    <property type="match status" value="1"/>
</dbReference>
<organism evidence="9 10">
    <name type="scientific">Streptosporangium fragile</name>
    <dbReference type="NCBI Taxonomy" id="46186"/>
    <lineage>
        <taxon>Bacteria</taxon>
        <taxon>Bacillati</taxon>
        <taxon>Actinomycetota</taxon>
        <taxon>Actinomycetes</taxon>
        <taxon>Streptosporangiales</taxon>
        <taxon>Streptosporangiaceae</taxon>
        <taxon>Streptosporangium</taxon>
    </lineage>
</organism>
<dbReference type="Gene3D" id="3.60.10.10">
    <property type="entry name" value="Endonuclease/exonuclease/phosphatase"/>
    <property type="match status" value="1"/>
</dbReference>
<evidence type="ECO:0000256" key="3">
    <source>
        <dbReference type="ARBA" id="ARBA00022741"/>
    </source>
</evidence>
<dbReference type="Gene3D" id="3.30.460.10">
    <property type="entry name" value="Beta Polymerase, domain 2"/>
    <property type="match status" value="1"/>
</dbReference>
<dbReference type="RefSeq" id="WP_344977181.1">
    <property type="nucleotide sequence ID" value="NZ_BAAAVI010000044.1"/>
</dbReference>
<dbReference type="EMBL" id="BAAAVI010000044">
    <property type="protein sequence ID" value="GAA2889291.1"/>
    <property type="molecule type" value="Genomic_DNA"/>
</dbReference>
<dbReference type="InterPro" id="IPR043519">
    <property type="entry name" value="NT_sf"/>
</dbReference>
<feature type="region of interest" description="Disordered" evidence="5">
    <location>
        <begin position="840"/>
        <end position="861"/>
    </location>
</feature>
<keyword evidence="10" id="KW-1185">Reference proteome</keyword>
<evidence type="ECO:0000259" key="8">
    <source>
        <dbReference type="Pfam" id="PF04928"/>
    </source>
</evidence>
<dbReference type="SUPFAM" id="SSF56219">
    <property type="entry name" value="DNase I-like"/>
    <property type="match status" value="1"/>
</dbReference>
<dbReference type="Gene3D" id="3.90.1140.10">
    <property type="entry name" value="Cyclic phosphodiesterase"/>
    <property type="match status" value="1"/>
</dbReference>
<name>A0ABN3W3H9_9ACTN</name>
<dbReference type="PANTHER" id="PTHR10682:SF10">
    <property type="entry name" value="POLYNUCLEOTIDE ADENYLYLTRANSFERASE"/>
    <property type="match status" value="1"/>
</dbReference>
<evidence type="ECO:0000313" key="10">
    <source>
        <dbReference type="Proteomes" id="UP001500831"/>
    </source>
</evidence>
<evidence type="ECO:0000256" key="4">
    <source>
        <dbReference type="ARBA" id="ARBA00022840"/>
    </source>
</evidence>
<dbReference type="SUPFAM" id="SSF81301">
    <property type="entry name" value="Nucleotidyltransferase"/>
    <property type="match status" value="1"/>
</dbReference>
<dbReference type="Pfam" id="PF04928">
    <property type="entry name" value="PAP_central"/>
    <property type="match status" value="1"/>
</dbReference>
<feature type="compositionally biased region" description="Low complexity" evidence="5">
    <location>
        <begin position="843"/>
        <end position="852"/>
    </location>
</feature>
<dbReference type="Gene3D" id="1.10.1410.10">
    <property type="match status" value="1"/>
</dbReference>
<dbReference type="InterPro" id="IPR009097">
    <property type="entry name" value="Cyclic_Pdiesterase"/>
</dbReference>
<protein>
    <recommendedName>
        <fullName evidence="11">Polynucleotide adenylyltransferase</fullName>
    </recommendedName>
</protein>
<keyword evidence="3" id="KW-0547">Nucleotide-binding</keyword>
<evidence type="ECO:0000259" key="6">
    <source>
        <dbReference type="Pfam" id="PF03372"/>
    </source>
</evidence>
<feature type="compositionally biased region" description="Basic and acidic residues" evidence="5">
    <location>
        <begin position="590"/>
        <end position="611"/>
    </location>
</feature>
<reference evidence="9 10" key="1">
    <citation type="journal article" date="2019" name="Int. J. Syst. Evol. Microbiol.">
        <title>The Global Catalogue of Microorganisms (GCM) 10K type strain sequencing project: providing services to taxonomists for standard genome sequencing and annotation.</title>
        <authorList>
            <consortium name="The Broad Institute Genomics Platform"/>
            <consortium name="The Broad Institute Genome Sequencing Center for Infectious Disease"/>
            <person name="Wu L."/>
            <person name="Ma J."/>
        </authorList>
    </citation>
    <scope>NUCLEOTIDE SEQUENCE [LARGE SCALE GENOMIC DNA]</scope>
    <source>
        <strain evidence="9 10">JCM 6242</strain>
    </source>
</reference>
<feature type="domain" description="Endonuclease/exonuclease/phosphatase" evidence="6">
    <location>
        <begin position="125"/>
        <end position="360"/>
    </location>
</feature>